<name>A8IDG7_AZOC5</name>
<dbReference type="InterPro" id="IPR016167">
    <property type="entry name" value="FAD-bd_PCMH_sub1"/>
</dbReference>
<keyword evidence="6" id="KW-1185">Reference proteome</keyword>
<dbReference type="AlphaFoldDB" id="A8IDG7"/>
<feature type="domain" description="FAD-binding PCMH-type" evidence="4">
    <location>
        <begin position="13"/>
        <end position="184"/>
    </location>
</feature>
<dbReference type="STRING" id="438753.AZC_2937"/>
<dbReference type="GO" id="GO:0071949">
    <property type="term" value="F:FAD binding"/>
    <property type="evidence" value="ECO:0007669"/>
    <property type="project" value="InterPro"/>
</dbReference>
<dbReference type="GO" id="GO:0016491">
    <property type="term" value="F:oxidoreductase activity"/>
    <property type="evidence" value="ECO:0007669"/>
    <property type="project" value="UniProtKB-KW"/>
</dbReference>
<dbReference type="Gene3D" id="3.30.43.10">
    <property type="entry name" value="Uridine Diphospho-n-acetylenolpyruvylglucosamine Reductase, domain 2"/>
    <property type="match status" value="1"/>
</dbReference>
<dbReference type="EMBL" id="AP009384">
    <property type="protein sequence ID" value="BAF88935.1"/>
    <property type="molecule type" value="Genomic_DNA"/>
</dbReference>
<organism evidence="5 6">
    <name type="scientific">Azorhizobium caulinodans (strain ATCC 43989 / DSM 5975 / JCM 20966 / LMG 6465 / NBRC 14845 / NCIMB 13405 / ORS 571)</name>
    <dbReference type="NCBI Taxonomy" id="438753"/>
    <lineage>
        <taxon>Bacteria</taxon>
        <taxon>Pseudomonadati</taxon>
        <taxon>Pseudomonadota</taxon>
        <taxon>Alphaproteobacteria</taxon>
        <taxon>Hyphomicrobiales</taxon>
        <taxon>Xanthobacteraceae</taxon>
        <taxon>Azorhizobium</taxon>
    </lineage>
</organism>
<reference evidence="6" key="2">
    <citation type="submission" date="2007-04" db="EMBL/GenBank/DDBJ databases">
        <title>Complete genome sequence of the nitrogen-fixing bacterium Azorhizobium caulinodans ORS571.</title>
        <authorList>
            <person name="Lee K.B."/>
            <person name="Backer P.D."/>
            <person name="Aono T."/>
            <person name="Liu C.T."/>
            <person name="Suzuki S."/>
            <person name="Suzuki T."/>
            <person name="Kaneko T."/>
            <person name="Yamada M."/>
            <person name="Tabata S."/>
            <person name="Kupfer D.M."/>
            <person name="Najar F.Z."/>
            <person name="Wiley G.B."/>
            <person name="Roe B."/>
            <person name="Binnewies T."/>
            <person name="Ussery D."/>
            <person name="Vereecke D."/>
            <person name="Gevers D."/>
            <person name="Holsters M."/>
            <person name="Oyaizu H."/>
        </authorList>
    </citation>
    <scope>NUCLEOTIDE SEQUENCE [LARGE SCALE GENOMIC DNA]</scope>
    <source>
        <strain evidence="6">ATCC 43989 / DSM 5975 / JCM 20966 / LMG 6465 / NBRC 14845 / NCIMB 13405 / ORS 571</strain>
    </source>
</reference>
<dbReference type="PANTHER" id="PTHR42659:SF2">
    <property type="entry name" value="XANTHINE DEHYDROGENASE SUBUNIT C-RELATED"/>
    <property type="match status" value="1"/>
</dbReference>
<evidence type="ECO:0000313" key="5">
    <source>
        <dbReference type="EMBL" id="BAF88935.1"/>
    </source>
</evidence>
<dbReference type="SMART" id="SM01092">
    <property type="entry name" value="CO_deh_flav_C"/>
    <property type="match status" value="1"/>
</dbReference>
<sequence>MPDIEAGRASGDQTMYAFDYQRPAALDDAIGLLRSVNEPKVLAGGQTLLPTLKQRLAQPGTLVDLSRIPGLSRIERQGEGLVIGAMARHAEVATSALVKSVIPALAELAGVIGDPAVRNRGTLGGSIANNDPTADYPAGCLGLGATILTSKRALAADDFFTGLFETALEDDELVVGVEFPAPARAGYAKFRNPASRYAMAGVFVAQGAEGVRVAVTGAGQGGVFRWSEAEEALAADFRPEALDGLSVDSADMMSDLHGSADYRAHLVKVMARRAVVASMG</sequence>
<dbReference type="KEGG" id="azc:AZC_2937"/>
<dbReference type="Gene3D" id="3.30.465.10">
    <property type="match status" value="1"/>
</dbReference>
<dbReference type="PANTHER" id="PTHR42659">
    <property type="entry name" value="XANTHINE DEHYDROGENASE SUBUNIT C-RELATED"/>
    <property type="match status" value="1"/>
</dbReference>
<evidence type="ECO:0000256" key="1">
    <source>
        <dbReference type="ARBA" id="ARBA00022630"/>
    </source>
</evidence>
<dbReference type="PROSITE" id="PS51387">
    <property type="entry name" value="FAD_PCMH"/>
    <property type="match status" value="1"/>
</dbReference>
<dbReference type="InterPro" id="IPR005107">
    <property type="entry name" value="CO_DH_flav_C"/>
</dbReference>
<reference evidence="5 6" key="3">
    <citation type="journal article" date="2008" name="BMC Genomics">
        <title>The genome of the versatile nitrogen fixer Azorhizobium caulinodans ORS571.</title>
        <authorList>
            <person name="Lee KB."/>
            <person name="Backer P.D."/>
            <person name="Aono T."/>
            <person name="Liu CT."/>
            <person name="Suzuki S."/>
            <person name="Suzuki T."/>
            <person name="Kaneko T."/>
            <person name="Yamada M."/>
            <person name="Tabata S."/>
            <person name="Kupfer D.M."/>
            <person name="Najar F.Z."/>
            <person name="Wiley G.B."/>
            <person name="Roe B."/>
            <person name="Binnewies T.T."/>
            <person name="Ussery D.W."/>
            <person name="D'Haeze W."/>
            <person name="Herder J.D."/>
            <person name="Gevers D."/>
            <person name="Vereecke D."/>
            <person name="Holsters M."/>
            <person name="Oyaizu H."/>
        </authorList>
    </citation>
    <scope>NUCLEOTIDE SEQUENCE [LARGE SCALE GENOMIC DNA]</scope>
    <source>
        <strain evidence="6">ATCC 43989 / DSM 5975 / JCM 20966 / LMG 6465 / NBRC 14845 / NCIMB 13405 / ORS 571</strain>
    </source>
</reference>
<accession>A8IDG7</accession>
<dbReference type="Pfam" id="PF00941">
    <property type="entry name" value="FAD_binding_5"/>
    <property type="match status" value="1"/>
</dbReference>
<dbReference type="InterPro" id="IPR002346">
    <property type="entry name" value="Mopterin_DH_FAD-bd"/>
</dbReference>
<evidence type="ECO:0000256" key="2">
    <source>
        <dbReference type="ARBA" id="ARBA00022827"/>
    </source>
</evidence>
<keyword evidence="3" id="KW-0560">Oxidoreductase</keyword>
<keyword evidence="1" id="KW-0285">Flavoprotein</keyword>
<proteinExistence type="predicted"/>
<dbReference type="InterPro" id="IPR051312">
    <property type="entry name" value="Diverse_Substr_Oxidored"/>
</dbReference>
<evidence type="ECO:0000259" key="4">
    <source>
        <dbReference type="PROSITE" id="PS51387"/>
    </source>
</evidence>
<dbReference type="eggNOG" id="COG1319">
    <property type="taxonomic scope" value="Bacteria"/>
</dbReference>
<reference evidence="5 6" key="6">
    <citation type="journal article" date="2011" name="Appl. Environ. Microbiol.">
        <title>Involvement of the azorhizobial chromosome partition gene (parA) in the onset of bacteroid differentiation during Sesbania rostrata stem nodule development.</title>
        <authorList>
            <person name="Liu CT."/>
            <person name="Lee KB."/>
            <person name="Wang YS."/>
            <person name="Peng MH."/>
            <person name="Lee KT."/>
            <person name="Suzuki S."/>
            <person name="Suzuki T."/>
            <person name="Oyaizu H."/>
        </authorList>
    </citation>
    <scope>NUCLEOTIDE SEQUENCE [LARGE SCALE GENOMIC DNA]</scope>
    <source>
        <strain evidence="6">ATCC 43989 / DSM 5975 / JCM 20966 / LMG 6465 / NBRC 14845 / NCIMB 13405 / ORS 571</strain>
    </source>
</reference>
<protein>
    <submittedName>
        <fullName evidence="5">Carbon monoxide dehydrogenase medium subunit</fullName>
    </submittedName>
</protein>
<dbReference type="SUPFAM" id="SSF55447">
    <property type="entry name" value="CO dehydrogenase flavoprotein C-terminal domain-like"/>
    <property type="match status" value="1"/>
</dbReference>
<dbReference type="HOGENOM" id="CLU_058050_3_0_5"/>
<reference evidence="5 6" key="1">
    <citation type="journal article" date="2007" name="Appl. Environ. Microbiol.">
        <title>Rhizobial factors required for stem nodule maturation and maintenance in Sesbania rostrata-Azorhizobium caulinodans ORS571 symbiosis.</title>
        <authorList>
            <person name="Suzuki S."/>
            <person name="Aono T."/>
            <person name="Lee KB."/>
            <person name="Suzuki T."/>
            <person name="Liu CT."/>
            <person name="Miwa H."/>
            <person name="Wakao S."/>
            <person name="Iki T."/>
            <person name="Oyaizu H."/>
        </authorList>
    </citation>
    <scope>NUCLEOTIDE SEQUENCE [LARGE SCALE GENOMIC DNA]</scope>
    <source>
        <strain evidence="6">ATCC 43989 / DSM 5975 / JCM 20966 / LMG 6465 / NBRC 14845 / NCIMB 13405 / ORS 571</strain>
    </source>
</reference>
<dbReference type="SUPFAM" id="SSF56176">
    <property type="entry name" value="FAD-binding/transporter-associated domain-like"/>
    <property type="match status" value="1"/>
</dbReference>
<reference evidence="5 6" key="4">
    <citation type="journal article" date="2009" name="Appl. Environ. Microbiol.">
        <title>Comparative genome-wide transcriptional profiling of Azorhizobium caulinodans ORS571 grown under free-living and symbiotic conditions.</title>
        <authorList>
            <person name="Tsukada S."/>
            <person name="Aono T."/>
            <person name="Akiba N."/>
            <person name="Lee KB."/>
            <person name="Liu CT."/>
            <person name="Toyazaki H."/>
            <person name="Oyaizu H."/>
        </authorList>
    </citation>
    <scope>NUCLEOTIDE SEQUENCE [LARGE SCALE GENOMIC DNA]</scope>
    <source>
        <strain evidence="6">ATCC 43989 / DSM 5975 / JCM 20966 / LMG 6465 / NBRC 14845 / NCIMB 13405 / ORS 571</strain>
    </source>
</reference>
<reference evidence="5 6" key="5">
    <citation type="journal article" date="2010" name="Appl. Environ. Microbiol.">
        <title>phrR-like gene praR of Azorhizobium caulinodans ORS571 is essential for symbiosis with Sesbania rostrata and is involved in expression of reb genes.</title>
        <authorList>
            <person name="Akiba N."/>
            <person name="Aono T."/>
            <person name="Toyazaki H."/>
            <person name="Sato S."/>
            <person name="Oyaizu H."/>
        </authorList>
    </citation>
    <scope>NUCLEOTIDE SEQUENCE [LARGE SCALE GENOMIC DNA]</scope>
    <source>
        <strain evidence="6">ATCC 43989 / DSM 5975 / JCM 20966 / LMG 6465 / NBRC 14845 / NCIMB 13405 / ORS 571</strain>
    </source>
</reference>
<dbReference type="InterPro" id="IPR016169">
    <property type="entry name" value="FAD-bd_PCMH_sub2"/>
</dbReference>
<keyword evidence="2" id="KW-0274">FAD</keyword>
<dbReference type="InterPro" id="IPR036318">
    <property type="entry name" value="FAD-bd_PCMH-like_sf"/>
</dbReference>
<evidence type="ECO:0000313" key="6">
    <source>
        <dbReference type="Proteomes" id="UP000000270"/>
    </source>
</evidence>
<evidence type="ECO:0000256" key="3">
    <source>
        <dbReference type="ARBA" id="ARBA00023002"/>
    </source>
</evidence>
<dbReference type="Proteomes" id="UP000000270">
    <property type="component" value="Chromosome"/>
</dbReference>
<dbReference type="InterPro" id="IPR036683">
    <property type="entry name" value="CO_DH_flav_C_dom_sf"/>
</dbReference>
<dbReference type="Gene3D" id="3.30.390.50">
    <property type="entry name" value="CO dehydrogenase flavoprotein, C-terminal domain"/>
    <property type="match status" value="1"/>
</dbReference>
<dbReference type="InterPro" id="IPR016166">
    <property type="entry name" value="FAD-bd_PCMH"/>
</dbReference>
<gene>
    <name evidence="5" type="ordered locus">AZC_2937</name>
</gene>